<dbReference type="PANTHER" id="PTHR42924">
    <property type="entry name" value="EXONUCLEASE"/>
    <property type="match status" value="1"/>
</dbReference>
<proteinExistence type="predicted"/>
<dbReference type="EMBL" id="JAGQLN010000003">
    <property type="protein sequence ID" value="MCA9376492.1"/>
    <property type="molecule type" value="Genomic_DNA"/>
</dbReference>
<dbReference type="SUPFAM" id="SSF89550">
    <property type="entry name" value="PHP domain-like"/>
    <property type="match status" value="1"/>
</dbReference>
<dbReference type="GO" id="GO:0035312">
    <property type="term" value="F:5'-3' DNA exonuclease activity"/>
    <property type="evidence" value="ECO:0007669"/>
    <property type="project" value="TreeGrafter"/>
</dbReference>
<dbReference type="PANTHER" id="PTHR42924:SF3">
    <property type="entry name" value="POLYMERASE_HISTIDINOL PHOSPHATASE N-TERMINAL DOMAIN-CONTAINING PROTEIN"/>
    <property type="match status" value="1"/>
</dbReference>
<reference evidence="1" key="1">
    <citation type="submission" date="2020-04" db="EMBL/GenBank/DDBJ databases">
        <authorList>
            <person name="Zhang T."/>
        </authorList>
    </citation>
    <scope>NUCLEOTIDE SEQUENCE</scope>
    <source>
        <strain evidence="1">HKST-UBA17</strain>
    </source>
</reference>
<sequence>MISHDGGITESEYEHVVEKGVLDQIAITDHNKIEFALHMNKVSPQMFIVGEEIMTKDGEIIGLFLEKHIPPDLSIIDTIRKIKEQGGIVYIPHPFDMRRSGVGDKLFQFIDQIDVIEVFNARTLTRSIIDLPHELELLDGDVSYTVGSDSHGITELGTTYSSVENRLTAENIKGQLSRSFDKREYRLSRTSFRGFLNPTINRLKKIFK</sequence>
<protein>
    <submittedName>
        <fullName evidence="1">PHP domain-containing protein</fullName>
    </submittedName>
</protein>
<reference evidence="1" key="2">
    <citation type="journal article" date="2021" name="Microbiome">
        <title>Successional dynamics and alternative stable states in a saline activated sludge microbial community over 9 years.</title>
        <authorList>
            <person name="Wang Y."/>
            <person name="Ye J."/>
            <person name="Ju F."/>
            <person name="Liu L."/>
            <person name="Boyd J.A."/>
            <person name="Deng Y."/>
            <person name="Parks D.H."/>
            <person name="Jiang X."/>
            <person name="Yin X."/>
            <person name="Woodcroft B.J."/>
            <person name="Tyson G.W."/>
            <person name="Hugenholtz P."/>
            <person name="Polz M.F."/>
            <person name="Zhang T."/>
        </authorList>
    </citation>
    <scope>NUCLEOTIDE SEQUENCE</scope>
    <source>
        <strain evidence="1">HKST-UBA17</strain>
    </source>
</reference>
<dbReference type="AlphaFoldDB" id="A0A955I1B1"/>
<evidence type="ECO:0000313" key="1">
    <source>
        <dbReference type="EMBL" id="MCA9376492.1"/>
    </source>
</evidence>
<comment type="caution">
    <text evidence="1">The sequence shown here is derived from an EMBL/GenBank/DDBJ whole genome shotgun (WGS) entry which is preliminary data.</text>
</comment>
<dbReference type="InterPro" id="IPR052018">
    <property type="entry name" value="PHP_domain"/>
</dbReference>
<accession>A0A955I1B1</accession>
<dbReference type="InterPro" id="IPR016195">
    <property type="entry name" value="Pol/histidinol_Pase-like"/>
</dbReference>
<dbReference type="CDD" id="cd07432">
    <property type="entry name" value="PHP_HisPPase"/>
    <property type="match status" value="1"/>
</dbReference>
<evidence type="ECO:0000313" key="2">
    <source>
        <dbReference type="Proteomes" id="UP000741282"/>
    </source>
</evidence>
<dbReference type="Gene3D" id="3.20.20.140">
    <property type="entry name" value="Metal-dependent hydrolases"/>
    <property type="match status" value="1"/>
</dbReference>
<name>A0A955I1B1_9BACT</name>
<gene>
    <name evidence="1" type="ORF">KC685_01060</name>
</gene>
<organism evidence="1 2">
    <name type="scientific">Candidatus Dojkabacteria bacterium</name>
    <dbReference type="NCBI Taxonomy" id="2099670"/>
    <lineage>
        <taxon>Bacteria</taxon>
        <taxon>Candidatus Dojkabacteria</taxon>
    </lineage>
</organism>
<dbReference type="Proteomes" id="UP000741282">
    <property type="component" value="Unassembled WGS sequence"/>
</dbReference>
<dbReference type="GO" id="GO:0004534">
    <property type="term" value="F:5'-3' RNA exonuclease activity"/>
    <property type="evidence" value="ECO:0007669"/>
    <property type="project" value="TreeGrafter"/>
</dbReference>